<reference evidence="8" key="1">
    <citation type="journal article" date="2014" name="Int. J. Syst. Evol. Microbiol.">
        <title>Complete genome sequence of Corynebacterium casei LMG S-19264T (=DSM 44701T), isolated from a smear-ripened cheese.</title>
        <authorList>
            <consortium name="US DOE Joint Genome Institute (JGI-PGF)"/>
            <person name="Walter F."/>
            <person name="Albersmeier A."/>
            <person name="Kalinowski J."/>
            <person name="Ruckert C."/>
        </authorList>
    </citation>
    <scope>NUCLEOTIDE SEQUENCE</scope>
    <source>
        <strain evidence="8">CGMCC 1.15367</strain>
    </source>
</reference>
<evidence type="ECO:0000256" key="2">
    <source>
        <dbReference type="ARBA" id="ARBA00010742"/>
    </source>
</evidence>
<dbReference type="PANTHER" id="PTHR30024">
    <property type="entry name" value="ALIPHATIC SULFONATES-BINDING PROTEIN-RELATED"/>
    <property type="match status" value="1"/>
</dbReference>
<protein>
    <recommendedName>
        <fullName evidence="6">Putative aliphatic sulfonates-binding protein</fullName>
    </recommendedName>
</protein>
<evidence type="ECO:0000259" key="7">
    <source>
        <dbReference type="SMART" id="SM00062"/>
    </source>
</evidence>
<comment type="subcellular location">
    <subcellularLocation>
        <location evidence="1">Periplasm</location>
    </subcellularLocation>
</comment>
<evidence type="ECO:0000256" key="3">
    <source>
        <dbReference type="ARBA" id="ARBA00022448"/>
    </source>
</evidence>
<dbReference type="NCBIfam" id="NF008588">
    <property type="entry name" value="PRK11553.1"/>
    <property type="match status" value="1"/>
</dbReference>
<evidence type="ECO:0000256" key="6">
    <source>
        <dbReference type="ARBA" id="ARBA00070228"/>
    </source>
</evidence>
<dbReference type="InterPro" id="IPR015168">
    <property type="entry name" value="SsuA/THI5"/>
</dbReference>
<comment type="similarity">
    <text evidence="2">Belongs to the bacterial solute-binding protein SsuA/TauA family.</text>
</comment>
<evidence type="ECO:0000256" key="5">
    <source>
        <dbReference type="ARBA" id="ARBA00055538"/>
    </source>
</evidence>
<sequence length="319" mass="33174">MKRRHFLGSLALASLGLATGLPIIARAEGLTRFNIGFQKNGVLVVARNQKLIETALAPQGIEVNWIEFQSGPPLLEAMNVGSVDFGTTGDTPPIFAQAASADIVYAAALPSKGRNSAILVPKDSPISTLADLKGKKLAFTKGSSAHNVAVVALEKAGLSYADIQPVTLSPADAGAAFATGAIDAWSIWDPFYAGAELNQGARVLAKGDELLGATNSFFLANGRFAKDHADVLKAAIAALGQAGDWANTHKDGVAEALAAATGVPVEIQKLTAERGEFTVTPVTPEIVATQQAVADRFATLGLIPERVEIAARVWTAPQS</sequence>
<dbReference type="SMART" id="SM00062">
    <property type="entry name" value="PBPb"/>
    <property type="match status" value="1"/>
</dbReference>
<dbReference type="PANTHER" id="PTHR30024:SF42">
    <property type="entry name" value="ALIPHATIC SULFONATES-BINDING PROTEIN-RELATED"/>
    <property type="match status" value="1"/>
</dbReference>
<evidence type="ECO:0000256" key="4">
    <source>
        <dbReference type="ARBA" id="ARBA00022729"/>
    </source>
</evidence>
<organism evidence="8 9">
    <name type="scientific">Aureimonas endophytica</name>
    <dbReference type="NCBI Taxonomy" id="2027858"/>
    <lineage>
        <taxon>Bacteria</taxon>
        <taxon>Pseudomonadati</taxon>
        <taxon>Pseudomonadota</taxon>
        <taxon>Alphaproteobacteria</taxon>
        <taxon>Hyphomicrobiales</taxon>
        <taxon>Aurantimonadaceae</taxon>
        <taxon>Aureimonas</taxon>
    </lineage>
</organism>
<dbReference type="GO" id="GO:0042597">
    <property type="term" value="C:periplasmic space"/>
    <property type="evidence" value="ECO:0007669"/>
    <property type="project" value="UniProtKB-SubCell"/>
</dbReference>
<dbReference type="Proteomes" id="UP000644699">
    <property type="component" value="Unassembled WGS sequence"/>
</dbReference>
<evidence type="ECO:0000256" key="1">
    <source>
        <dbReference type="ARBA" id="ARBA00004418"/>
    </source>
</evidence>
<dbReference type="Pfam" id="PF09084">
    <property type="entry name" value="NMT1"/>
    <property type="match status" value="1"/>
</dbReference>
<feature type="domain" description="Solute-binding protein family 3/N-terminal" evidence="7">
    <location>
        <begin position="42"/>
        <end position="249"/>
    </location>
</feature>
<gene>
    <name evidence="8" type="ORF">GCM10011390_16220</name>
</gene>
<dbReference type="EMBL" id="BMIQ01000002">
    <property type="protein sequence ID" value="GGD98212.1"/>
    <property type="molecule type" value="Genomic_DNA"/>
</dbReference>
<comment type="function">
    <text evidence="5">Part of a binding-protein-dependent transport system for aliphatic sulfonates. Putative binding protein.</text>
</comment>
<comment type="caution">
    <text evidence="8">The sequence shown here is derived from an EMBL/GenBank/DDBJ whole genome shotgun (WGS) entry which is preliminary data.</text>
</comment>
<evidence type="ECO:0000313" key="9">
    <source>
        <dbReference type="Proteomes" id="UP000644699"/>
    </source>
</evidence>
<keyword evidence="4" id="KW-0732">Signal</keyword>
<dbReference type="GO" id="GO:0042626">
    <property type="term" value="F:ATPase-coupled transmembrane transporter activity"/>
    <property type="evidence" value="ECO:0007669"/>
    <property type="project" value="InterPro"/>
</dbReference>
<name>A0A916ZHH1_9HYPH</name>
<reference evidence="8" key="2">
    <citation type="submission" date="2020-09" db="EMBL/GenBank/DDBJ databases">
        <authorList>
            <person name="Sun Q."/>
            <person name="Zhou Y."/>
        </authorList>
    </citation>
    <scope>NUCLEOTIDE SEQUENCE</scope>
    <source>
        <strain evidence="8">CGMCC 1.15367</strain>
    </source>
</reference>
<dbReference type="NCBIfam" id="TIGR01728">
    <property type="entry name" value="SsuA_fam"/>
    <property type="match status" value="1"/>
</dbReference>
<dbReference type="AlphaFoldDB" id="A0A916ZHH1"/>
<dbReference type="PROSITE" id="PS51318">
    <property type="entry name" value="TAT"/>
    <property type="match status" value="1"/>
</dbReference>
<accession>A0A916ZHH1</accession>
<dbReference type="InterPro" id="IPR006311">
    <property type="entry name" value="TAT_signal"/>
</dbReference>
<dbReference type="Gene3D" id="3.40.190.10">
    <property type="entry name" value="Periplasmic binding protein-like II"/>
    <property type="match status" value="2"/>
</dbReference>
<dbReference type="InterPro" id="IPR001638">
    <property type="entry name" value="Solute-binding_3/MltF_N"/>
</dbReference>
<dbReference type="SUPFAM" id="SSF53850">
    <property type="entry name" value="Periplasmic binding protein-like II"/>
    <property type="match status" value="1"/>
</dbReference>
<keyword evidence="9" id="KW-1185">Reference proteome</keyword>
<dbReference type="FunFam" id="3.40.190.10:FF:000050">
    <property type="entry name" value="Sulfonate ABC transporter substrate-binding protein"/>
    <property type="match status" value="1"/>
</dbReference>
<proteinExistence type="inferred from homology"/>
<dbReference type="InterPro" id="IPR010067">
    <property type="entry name" value="ABC_SsuA_sub-bd"/>
</dbReference>
<evidence type="ECO:0000313" key="8">
    <source>
        <dbReference type="EMBL" id="GGD98212.1"/>
    </source>
</evidence>
<dbReference type="RefSeq" id="WP_188907717.1">
    <property type="nucleotide sequence ID" value="NZ_BMIQ01000002.1"/>
</dbReference>
<keyword evidence="3" id="KW-0813">Transport</keyword>
<dbReference type="GO" id="GO:0016020">
    <property type="term" value="C:membrane"/>
    <property type="evidence" value="ECO:0007669"/>
    <property type="project" value="InterPro"/>
</dbReference>
<dbReference type="CDD" id="cd13557">
    <property type="entry name" value="PBP2_SsuA"/>
    <property type="match status" value="1"/>
</dbReference>